<keyword evidence="3" id="KW-0560">Oxidoreductase</keyword>
<keyword evidence="7" id="KW-1185">Reference proteome</keyword>
<evidence type="ECO:0000256" key="2">
    <source>
        <dbReference type="ARBA" id="ARBA00022630"/>
    </source>
</evidence>
<evidence type="ECO:0000256" key="1">
    <source>
        <dbReference type="ARBA" id="ARBA00010426"/>
    </source>
</evidence>
<evidence type="ECO:0000313" key="7">
    <source>
        <dbReference type="Proteomes" id="UP000680815"/>
    </source>
</evidence>
<dbReference type="EMBL" id="JAGIYZ010000006">
    <property type="protein sequence ID" value="MBP0463961.1"/>
    <property type="molecule type" value="Genomic_DNA"/>
</dbReference>
<gene>
    <name evidence="6" type="ORF">J5Y09_08565</name>
</gene>
<dbReference type="RefSeq" id="WP_209351328.1">
    <property type="nucleotide sequence ID" value="NZ_JAGIYZ010000006.1"/>
</dbReference>
<dbReference type="InterPro" id="IPR011251">
    <property type="entry name" value="Luciferase-like_dom"/>
</dbReference>
<name>A0ABS4AT32_9PROT</name>
<dbReference type="SUPFAM" id="SSF51679">
    <property type="entry name" value="Bacterial luciferase-like"/>
    <property type="match status" value="1"/>
</dbReference>
<evidence type="ECO:0000259" key="5">
    <source>
        <dbReference type="Pfam" id="PF00296"/>
    </source>
</evidence>
<reference evidence="6 7" key="1">
    <citation type="submission" date="2021-03" db="EMBL/GenBank/DDBJ databases">
        <authorList>
            <person name="So Y."/>
        </authorList>
    </citation>
    <scope>NUCLEOTIDE SEQUENCE [LARGE SCALE GENOMIC DNA]</scope>
    <source>
        <strain evidence="6 7">PWR1</strain>
    </source>
</reference>
<dbReference type="Pfam" id="PF00296">
    <property type="entry name" value="Bac_luciferase"/>
    <property type="match status" value="1"/>
</dbReference>
<dbReference type="InterPro" id="IPR050766">
    <property type="entry name" value="Bact_Lucif_Oxidored"/>
</dbReference>
<comment type="caution">
    <text evidence="6">The sequence shown here is derived from an EMBL/GenBank/DDBJ whole genome shotgun (WGS) entry which is preliminary data.</text>
</comment>
<keyword evidence="4" id="KW-0503">Monooxygenase</keyword>
<dbReference type="InterPro" id="IPR036661">
    <property type="entry name" value="Luciferase-like_sf"/>
</dbReference>
<feature type="domain" description="Luciferase-like" evidence="5">
    <location>
        <begin position="8"/>
        <end position="304"/>
    </location>
</feature>
<sequence length="406" mass="44737">MTAPRRLRFGIFLAPFHRVGDNPTLAIERDMKLIEWLDELGYDEAWIGEHHSAGWETIASPEIIIGAVAERTKHIRLGSGVTSLPYHHPLLVAQRFVQLDHMTRGRVMLGCGPGALVSDAYMMGIDAAHQRRRMDEALTAITRLLACEEPVTMETDWFTLREARLHLAPYSDPCFPISVASSTTPSGALAAAKHGLGLLSLGAGLPGGPKSLAEQWRMAEAEAAKHGKRMDRRNWRLVVNLHCAVDDETALRDVRHGETLETLTYFSETLGRPPMRSEDPLRDGLAQGSTLVGSPETVAAGIERLLAYTEGGTGGILFRAHEWADREATWRSFELFARWVMPRFQGSLAMPAASREWVSANRESIFAPNMAALKQAFRDAGQEAPEFSRLKLHTGKVEVPSSSGGD</sequence>
<evidence type="ECO:0000313" key="6">
    <source>
        <dbReference type="EMBL" id="MBP0463961.1"/>
    </source>
</evidence>
<proteinExistence type="inferred from homology"/>
<dbReference type="PANTHER" id="PTHR30137">
    <property type="entry name" value="LUCIFERASE-LIKE MONOOXYGENASE"/>
    <property type="match status" value="1"/>
</dbReference>
<protein>
    <submittedName>
        <fullName evidence="6">LLM class flavin-dependent oxidoreductase</fullName>
    </submittedName>
</protein>
<dbReference type="PANTHER" id="PTHR30137:SF16">
    <property type="entry name" value="BLL0895 PROTEIN"/>
    <property type="match status" value="1"/>
</dbReference>
<evidence type="ECO:0000256" key="3">
    <source>
        <dbReference type="ARBA" id="ARBA00023002"/>
    </source>
</evidence>
<organism evidence="6 7">
    <name type="scientific">Roseomonas nitratireducens</name>
    <dbReference type="NCBI Taxonomy" id="2820810"/>
    <lineage>
        <taxon>Bacteria</taxon>
        <taxon>Pseudomonadati</taxon>
        <taxon>Pseudomonadota</taxon>
        <taxon>Alphaproteobacteria</taxon>
        <taxon>Acetobacterales</taxon>
        <taxon>Roseomonadaceae</taxon>
        <taxon>Roseomonas</taxon>
    </lineage>
</organism>
<dbReference type="Gene3D" id="3.20.20.30">
    <property type="entry name" value="Luciferase-like domain"/>
    <property type="match status" value="1"/>
</dbReference>
<evidence type="ECO:0000256" key="4">
    <source>
        <dbReference type="ARBA" id="ARBA00023033"/>
    </source>
</evidence>
<accession>A0ABS4AT32</accession>
<dbReference type="Proteomes" id="UP000680815">
    <property type="component" value="Unassembled WGS sequence"/>
</dbReference>
<keyword evidence="2" id="KW-0285">Flavoprotein</keyword>
<comment type="similarity">
    <text evidence="1">Belongs to the bacterial luciferase oxidoreductase family.</text>
</comment>